<accession>A0A432CHR8</accession>
<dbReference type="InterPro" id="IPR043733">
    <property type="entry name" value="DUF5677"/>
</dbReference>
<reference evidence="1 2" key="1">
    <citation type="submission" date="2018-12" db="EMBL/GenBank/DDBJ databases">
        <title>Flavobacterium sp. nov., isolated from glacier ice.</title>
        <authorList>
            <person name="Liu Q."/>
            <person name="Xin Y.-H."/>
        </authorList>
    </citation>
    <scope>NUCLEOTIDE SEQUENCE [LARGE SCALE GENOMIC DNA]</scope>
    <source>
        <strain evidence="1 2">RB1N8</strain>
    </source>
</reference>
<protein>
    <submittedName>
        <fullName evidence="1">Uncharacterized protein</fullName>
    </submittedName>
</protein>
<evidence type="ECO:0000313" key="1">
    <source>
        <dbReference type="EMBL" id="RTZ02693.1"/>
    </source>
</evidence>
<name>A0A432CHR8_9FLAO</name>
<dbReference type="EMBL" id="RYDJ01000016">
    <property type="protein sequence ID" value="RTZ02693.1"/>
    <property type="molecule type" value="Genomic_DNA"/>
</dbReference>
<sequence>MAKKKSRIRQTRTSFQKVFDNYPGMIQSFSWSDRLPEFLHISIALIDNDYEVVKKDFHKIANFVNEKINLNPKFHFNLTHTLKIITEDNSILDEILKTSFKDAFQQIILFYDDLFNDLLNLNVNIECEPDRRKIFLGYKSILHGRLDTSILCKYIMMQYTQAGNPDPFHLFGWETIETILDKLNVSKVMSAFPPSIGLSENLDLEFCENIWLHNYYFSPKMPKPDDTMIEEQDYADLKIEELNEEFISLFSEIKQINLLEYYNPYIAEVNMGFIARIGNLTIDTIDLVKIHKGEIAEMVYRVTLETFIVGSWLLTKQDIELHKRFRDFSTGRQRFFGEQILQKAPNDVLKKEAKSIIDDAIAESGKREIDVATEKGDVFDKNIMQMSNEVWGEENIYYFLYKRSSEVTHGRWEIIAKYHLAKSHNPVHNGLYFYNENPNRFAGLIPAFGSLILATDFLIRIIDEINDKQHEQLREKLNDYHNRVYQQYMVYYNDYCIKK</sequence>
<comment type="caution">
    <text evidence="1">The sequence shown here is derived from an EMBL/GenBank/DDBJ whole genome shotgun (WGS) entry which is preliminary data.</text>
</comment>
<keyword evidence="2" id="KW-1185">Reference proteome</keyword>
<organism evidence="1 2">
    <name type="scientific">Flavobacterium bomense</name>
    <dbReference type="NCBI Taxonomy" id="2497483"/>
    <lineage>
        <taxon>Bacteria</taxon>
        <taxon>Pseudomonadati</taxon>
        <taxon>Bacteroidota</taxon>
        <taxon>Flavobacteriia</taxon>
        <taxon>Flavobacteriales</taxon>
        <taxon>Flavobacteriaceae</taxon>
        <taxon>Flavobacterium</taxon>
    </lineage>
</organism>
<proteinExistence type="predicted"/>
<evidence type="ECO:0000313" key="2">
    <source>
        <dbReference type="Proteomes" id="UP000280825"/>
    </source>
</evidence>
<dbReference type="Proteomes" id="UP000280825">
    <property type="component" value="Unassembled WGS sequence"/>
</dbReference>
<dbReference type="RefSeq" id="WP_126562738.1">
    <property type="nucleotide sequence ID" value="NZ_RYDJ01000016.1"/>
</dbReference>
<gene>
    <name evidence="1" type="ORF">EKL98_12565</name>
</gene>
<dbReference type="AlphaFoldDB" id="A0A432CHR8"/>
<dbReference type="Pfam" id="PF18928">
    <property type="entry name" value="DUF5677"/>
    <property type="match status" value="1"/>
</dbReference>